<evidence type="ECO:0000313" key="2">
    <source>
        <dbReference type="Proteomes" id="UP000290289"/>
    </source>
</evidence>
<evidence type="ECO:0000313" key="1">
    <source>
        <dbReference type="EMBL" id="RXI06654.1"/>
    </source>
</evidence>
<name>A0A498KJR8_MALDO</name>
<dbReference type="AlphaFoldDB" id="A0A498KJR8"/>
<comment type="caution">
    <text evidence="1">The sequence shown here is derived from an EMBL/GenBank/DDBJ whole genome shotgun (WGS) entry which is preliminary data.</text>
</comment>
<dbReference type="EMBL" id="RDQH01000328">
    <property type="protein sequence ID" value="RXI06654.1"/>
    <property type="molecule type" value="Genomic_DNA"/>
</dbReference>
<sequence length="95" mass="10229">MTAHHLLPLPSESKPVVCAQLAQPSRSTKLQLPPLRPIFCLFGSGTGSTSTSWSPGNSSLNQLFLPGLWALDIRHIVPDLEPKWTGAASSGGRRR</sequence>
<gene>
    <name evidence="1" type="ORF">DVH24_025790</name>
</gene>
<protein>
    <submittedName>
        <fullName evidence="1">Uncharacterized protein</fullName>
    </submittedName>
</protein>
<keyword evidence="2" id="KW-1185">Reference proteome</keyword>
<organism evidence="1 2">
    <name type="scientific">Malus domestica</name>
    <name type="common">Apple</name>
    <name type="synonym">Pyrus malus</name>
    <dbReference type="NCBI Taxonomy" id="3750"/>
    <lineage>
        <taxon>Eukaryota</taxon>
        <taxon>Viridiplantae</taxon>
        <taxon>Streptophyta</taxon>
        <taxon>Embryophyta</taxon>
        <taxon>Tracheophyta</taxon>
        <taxon>Spermatophyta</taxon>
        <taxon>Magnoliopsida</taxon>
        <taxon>eudicotyledons</taxon>
        <taxon>Gunneridae</taxon>
        <taxon>Pentapetalae</taxon>
        <taxon>rosids</taxon>
        <taxon>fabids</taxon>
        <taxon>Rosales</taxon>
        <taxon>Rosaceae</taxon>
        <taxon>Amygdaloideae</taxon>
        <taxon>Maleae</taxon>
        <taxon>Malus</taxon>
    </lineage>
</organism>
<reference evidence="1 2" key="1">
    <citation type="submission" date="2018-10" db="EMBL/GenBank/DDBJ databases">
        <title>A high-quality apple genome assembly.</title>
        <authorList>
            <person name="Hu J."/>
        </authorList>
    </citation>
    <scope>NUCLEOTIDE SEQUENCE [LARGE SCALE GENOMIC DNA]</scope>
    <source>
        <strain evidence="2">cv. HFTH1</strain>
        <tissue evidence="1">Young leaf</tissue>
    </source>
</reference>
<dbReference type="Proteomes" id="UP000290289">
    <property type="component" value="Chromosome 2"/>
</dbReference>
<accession>A0A498KJR8</accession>
<proteinExistence type="predicted"/>